<sequence length="144" mass="16266">MAQNVGMYREIKEALRQQIKNYLQSVGENIEVYPVPYQNIAFFPAVALEISSRRKPKVGVGVKQLELDMVVWVYVDILDAEDAESECLRLLELVEDAIEQDKTLGGVCHYLSIDDVAEFGTVQQGEASFLQGARLNVQIIKRFT</sequence>
<gene>
    <name evidence="1" type="ORF">LG52_19</name>
</gene>
<organism evidence="1 2">
    <name type="scientific">Geobacillus kaustophilus</name>
    <dbReference type="NCBI Taxonomy" id="1462"/>
    <lineage>
        <taxon>Bacteria</taxon>
        <taxon>Bacillati</taxon>
        <taxon>Bacillota</taxon>
        <taxon>Bacilli</taxon>
        <taxon>Bacillales</taxon>
        <taxon>Anoxybacillaceae</taxon>
        <taxon>Geobacillus</taxon>
        <taxon>Geobacillus thermoleovorans group</taxon>
    </lineage>
</organism>
<comment type="caution">
    <text evidence="1">The sequence shown here is derived from an EMBL/GenBank/DDBJ whole genome shotgun (WGS) entry which is preliminary data.</text>
</comment>
<name>A0A0D8BVN6_GEOKU</name>
<evidence type="ECO:0000313" key="1">
    <source>
        <dbReference type="EMBL" id="KJE27457.1"/>
    </source>
</evidence>
<dbReference type="AlphaFoldDB" id="A0A0D8BVN6"/>
<dbReference type="Proteomes" id="UP000032522">
    <property type="component" value="Unassembled WGS sequence"/>
</dbReference>
<accession>A0A0D8BVN6</accession>
<evidence type="ECO:0008006" key="3">
    <source>
        <dbReference type="Google" id="ProtNLM"/>
    </source>
</evidence>
<protein>
    <recommendedName>
        <fullName evidence="3">Tail terminator</fullName>
    </recommendedName>
</protein>
<evidence type="ECO:0000313" key="2">
    <source>
        <dbReference type="Proteomes" id="UP000032522"/>
    </source>
</evidence>
<dbReference type="RefSeq" id="WP_044730445.1">
    <property type="nucleotide sequence ID" value="NZ_JYBP01000003.1"/>
</dbReference>
<dbReference type="EMBL" id="JYBP01000003">
    <property type="protein sequence ID" value="KJE27457.1"/>
    <property type="molecule type" value="Genomic_DNA"/>
</dbReference>
<reference evidence="1 2" key="1">
    <citation type="submission" date="2015-01" db="EMBL/GenBank/DDBJ databases">
        <authorList>
            <person name="Filippidou S."/>
            <person name="Jeanneret N."/>
            <person name="Russel-Delif L."/>
            <person name="Junier T."/>
            <person name="Wunderlin T."/>
            <person name="Molina V."/>
            <person name="Johnson S.L."/>
            <person name="Davenport K.W."/>
            <person name="Chain P.S."/>
            <person name="Dorador C."/>
            <person name="Junier P."/>
        </authorList>
    </citation>
    <scope>NUCLEOTIDE SEQUENCE [LARGE SCALE GENOMIC DNA]</scope>
    <source>
        <strain evidence="1 2">Et7/4</strain>
    </source>
</reference>
<proteinExistence type="predicted"/>
<dbReference type="PATRIC" id="fig|1462.6.peg.125"/>